<dbReference type="Proteomes" id="UP000015105">
    <property type="component" value="Chromosome 3D"/>
</dbReference>
<reference evidence="2" key="3">
    <citation type="journal article" date="2017" name="Nature">
        <title>Genome sequence of the progenitor of the wheat D genome Aegilops tauschii.</title>
        <authorList>
            <person name="Luo M.C."/>
            <person name="Gu Y.Q."/>
            <person name="Puiu D."/>
            <person name="Wang H."/>
            <person name="Twardziok S.O."/>
            <person name="Deal K.R."/>
            <person name="Huo N."/>
            <person name="Zhu T."/>
            <person name="Wang L."/>
            <person name="Wang Y."/>
            <person name="McGuire P.E."/>
            <person name="Liu S."/>
            <person name="Long H."/>
            <person name="Ramasamy R.K."/>
            <person name="Rodriguez J.C."/>
            <person name="Van S.L."/>
            <person name="Yuan L."/>
            <person name="Wang Z."/>
            <person name="Xia Z."/>
            <person name="Xiao L."/>
            <person name="Anderson O.D."/>
            <person name="Ouyang S."/>
            <person name="Liang Y."/>
            <person name="Zimin A.V."/>
            <person name="Pertea G."/>
            <person name="Qi P."/>
            <person name="Bennetzen J.L."/>
            <person name="Dai X."/>
            <person name="Dawson M.W."/>
            <person name="Muller H.G."/>
            <person name="Kugler K."/>
            <person name="Rivarola-Duarte L."/>
            <person name="Spannagl M."/>
            <person name="Mayer K.F.X."/>
            <person name="Lu F.H."/>
            <person name="Bevan M.W."/>
            <person name="Leroy P."/>
            <person name="Li P."/>
            <person name="You F.M."/>
            <person name="Sun Q."/>
            <person name="Liu Z."/>
            <person name="Lyons E."/>
            <person name="Wicker T."/>
            <person name="Salzberg S.L."/>
            <person name="Devos K.M."/>
            <person name="Dvorak J."/>
        </authorList>
    </citation>
    <scope>NUCLEOTIDE SEQUENCE [LARGE SCALE GENOMIC DNA]</scope>
    <source>
        <strain evidence="2">cv. AL8/78</strain>
    </source>
</reference>
<keyword evidence="3" id="KW-1185">Reference proteome</keyword>
<accession>A0A453F2S3</accession>
<feature type="compositionally biased region" description="Low complexity" evidence="1">
    <location>
        <begin position="53"/>
        <end position="72"/>
    </location>
</feature>
<reference evidence="3" key="1">
    <citation type="journal article" date="2014" name="Science">
        <title>Ancient hybridizations among the ancestral genomes of bread wheat.</title>
        <authorList>
            <consortium name="International Wheat Genome Sequencing Consortium,"/>
            <person name="Marcussen T."/>
            <person name="Sandve S.R."/>
            <person name="Heier L."/>
            <person name="Spannagl M."/>
            <person name="Pfeifer M."/>
            <person name="Jakobsen K.S."/>
            <person name="Wulff B.B."/>
            <person name="Steuernagel B."/>
            <person name="Mayer K.F."/>
            <person name="Olsen O.A."/>
        </authorList>
    </citation>
    <scope>NUCLEOTIDE SEQUENCE [LARGE SCALE GENOMIC DNA]</scope>
    <source>
        <strain evidence="3">cv. AL8/78</strain>
    </source>
</reference>
<dbReference type="AlphaFoldDB" id="A0A453F2S3"/>
<reference evidence="2" key="4">
    <citation type="submission" date="2019-03" db="UniProtKB">
        <authorList>
            <consortium name="EnsemblPlants"/>
        </authorList>
    </citation>
    <scope>IDENTIFICATION</scope>
</reference>
<evidence type="ECO:0000313" key="2">
    <source>
        <dbReference type="EnsemblPlants" id="AET3Gv20552100.1"/>
    </source>
</evidence>
<dbReference type="EnsemblPlants" id="AET3Gv20552100.1">
    <property type="protein sequence ID" value="AET3Gv20552100.1"/>
    <property type="gene ID" value="AET3Gv20552100"/>
</dbReference>
<reference evidence="3" key="2">
    <citation type="journal article" date="2017" name="Nat. Plants">
        <title>The Aegilops tauschii genome reveals multiple impacts of transposons.</title>
        <authorList>
            <person name="Zhao G."/>
            <person name="Zou C."/>
            <person name="Li K."/>
            <person name="Wang K."/>
            <person name="Li T."/>
            <person name="Gao L."/>
            <person name="Zhang X."/>
            <person name="Wang H."/>
            <person name="Yang Z."/>
            <person name="Liu X."/>
            <person name="Jiang W."/>
            <person name="Mao L."/>
            <person name="Kong X."/>
            <person name="Jiao Y."/>
            <person name="Jia J."/>
        </authorList>
    </citation>
    <scope>NUCLEOTIDE SEQUENCE [LARGE SCALE GENOMIC DNA]</scope>
    <source>
        <strain evidence="3">cv. AL8/78</strain>
    </source>
</reference>
<evidence type="ECO:0000313" key="3">
    <source>
        <dbReference type="Proteomes" id="UP000015105"/>
    </source>
</evidence>
<proteinExistence type="predicted"/>
<name>A0A453F2S3_AEGTS</name>
<organism evidence="2 3">
    <name type="scientific">Aegilops tauschii subsp. strangulata</name>
    <name type="common">Goatgrass</name>
    <dbReference type="NCBI Taxonomy" id="200361"/>
    <lineage>
        <taxon>Eukaryota</taxon>
        <taxon>Viridiplantae</taxon>
        <taxon>Streptophyta</taxon>
        <taxon>Embryophyta</taxon>
        <taxon>Tracheophyta</taxon>
        <taxon>Spermatophyta</taxon>
        <taxon>Magnoliopsida</taxon>
        <taxon>Liliopsida</taxon>
        <taxon>Poales</taxon>
        <taxon>Poaceae</taxon>
        <taxon>BOP clade</taxon>
        <taxon>Pooideae</taxon>
        <taxon>Triticodae</taxon>
        <taxon>Triticeae</taxon>
        <taxon>Triticinae</taxon>
        <taxon>Aegilops</taxon>
    </lineage>
</organism>
<dbReference type="Gramene" id="AET3Gv20552100.1">
    <property type="protein sequence ID" value="AET3Gv20552100.1"/>
    <property type="gene ID" value="AET3Gv20552100"/>
</dbReference>
<feature type="compositionally biased region" description="Polar residues" evidence="1">
    <location>
        <begin position="40"/>
        <end position="52"/>
    </location>
</feature>
<sequence length="83" mass="8907">NKKETHSDFFHGLTDGQAPRHSPATRFPSAPTRSIPHPNTAAQITRSSLPQNSHARAAAASKPAPLSPRSPLVKPIHTQWATA</sequence>
<evidence type="ECO:0000256" key="1">
    <source>
        <dbReference type="SAM" id="MobiDB-lite"/>
    </source>
</evidence>
<reference evidence="2" key="5">
    <citation type="journal article" date="2021" name="G3 (Bethesda)">
        <title>Aegilops tauschii genome assembly Aet v5.0 features greater sequence contiguity and improved annotation.</title>
        <authorList>
            <person name="Wang L."/>
            <person name="Zhu T."/>
            <person name="Rodriguez J.C."/>
            <person name="Deal K.R."/>
            <person name="Dubcovsky J."/>
            <person name="McGuire P.E."/>
            <person name="Lux T."/>
            <person name="Spannagl M."/>
            <person name="Mayer K.F.X."/>
            <person name="Baldrich P."/>
            <person name="Meyers B.C."/>
            <person name="Huo N."/>
            <person name="Gu Y.Q."/>
            <person name="Zhou H."/>
            <person name="Devos K.M."/>
            <person name="Bennetzen J.L."/>
            <person name="Unver T."/>
            <person name="Budak H."/>
            <person name="Gulick P.J."/>
            <person name="Galiba G."/>
            <person name="Kalapos B."/>
            <person name="Nelson D.R."/>
            <person name="Li P."/>
            <person name="You F.M."/>
            <person name="Luo M.C."/>
            <person name="Dvorak J."/>
        </authorList>
    </citation>
    <scope>NUCLEOTIDE SEQUENCE [LARGE SCALE GENOMIC DNA]</scope>
    <source>
        <strain evidence="2">cv. AL8/78</strain>
    </source>
</reference>
<feature type="region of interest" description="Disordered" evidence="1">
    <location>
        <begin position="1"/>
        <end position="83"/>
    </location>
</feature>
<protein>
    <submittedName>
        <fullName evidence="2">Uncharacterized protein</fullName>
    </submittedName>
</protein>